<sequence length="148" mass="16132">MNRRQFTQGLGALASAPIKPLSLGMGGIAQSNLYERAVHYANLWDRAAPEMFMGVLKTSEDETLSIIARLQSENVISVPDENGFVRAVAPYWKLSDATLRVAQQSAASLSKVAHKTDIKSTLERIIDAPEDVDIEPVETPPSVPEENA</sequence>
<accession>A0A2G5K3P5</accession>
<protein>
    <submittedName>
        <fullName evidence="2">Uncharacterized protein</fullName>
    </submittedName>
</protein>
<dbReference type="EMBL" id="MDGM01000012">
    <property type="protein sequence ID" value="PIB24166.1"/>
    <property type="molecule type" value="Genomic_DNA"/>
</dbReference>
<keyword evidence="3" id="KW-1185">Reference proteome</keyword>
<dbReference type="RefSeq" id="WP_099592445.1">
    <property type="nucleotide sequence ID" value="NZ_MDGM01000012.1"/>
</dbReference>
<dbReference type="AlphaFoldDB" id="A0A2G5K3P5"/>
<name>A0A2G5K3P5_9RHOB</name>
<evidence type="ECO:0000256" key="1">
    <source>
        <dbReference type="SAM" id="MobiDB-lite"/>
    </source>
</evidence>
<proteinExistence type="predicted"/>
<feature type="region of interest" description="Disordered" evidence="1">
    <location>
        <begin position="129"/>
        <end position="148"/>
    </location>
</feature>
<evidence type="ECO:0000313" key="3">
    <source>
        <dbReference type="Proteomes" id="UP000231516"/>
    </source>
</evidence>
<dbReference type="Proteomes" id="UP000231516">
    <property type="component" value="Unassembled WGS sequence"/>
</dbReference>
<evidence type="ECO:0000313" key="2">
    <source>
        <dbReference type="EMBL" id="PIB24166.1"/>
    </source>
</evidence>
<gene>
    <name evidence="2" type="ORF">BFP76_02745</name>
</gene>
<comment type="caution">
    <text evidence="2">The sequence shown here is derived from an EMBL/GenBank/DDBJ whole genome shotgun (WGS) entry which is preliminary data.</text>
</comment>
<reference evidence="2 3" key="1">
    <citation type="submission" date="2016-08" db="EMBL/GenBank/DDBJ databases">
        <title>Draft genome of Amylibacter sp. strain 4G11.</title>
        <authorList>
            <person name="Wong S.-K."/>
            <person name="Hamasaki K."/>
            <person name="Yoshizawa S."/>
        </authorList>
    </citation>
    <scope>NUCLEOTIDE SEQUENCE [LARGE SCALE GENOMIC DNA]</scope>
    <source>
        <strain evidence="2 3">4G11</strain>
    </source>
</reference>
<organism evidence="2 3">
    <name type="scientific">Paramylibacter kogurei</name>
    <dbReference type="NCBI Taxonomy" id="1889778"/>
    <lineage>
        <taxon>Bacteria</taxon>
        <taxon>Pseudomonadati</taxon>
        <taxon>Pseudomonadota</taxon>
        <taxon>Alphaproteobacteria</taxon>
        <taxon>Rhodobacterales</taxon>
        <taxon>Paracoccaceae</taxon>
        <taxon>Paramylibacter</taxon>
    </lineage>
</organism>
<feature type="compositionally biased region" description="Pro residues" evidence="1">
    <location>
        <begin position="138"/>
        <end position="148"/>
    </location>
</feature>